<evidence type="ECO:0000313" key="3">
    <source>
        <dbReference type="Proteomes" id="UP000186601"/>
    </source>
</evidence>
<proteinExistence type="predicted"/>
<dbReference type="AlphaFoldDB" id="A0A2R6NUF7"/>
<protein>
    <submittedName>
        <fullName evidence="2">Uncharacterized protein</fullName>
    </submittedName>
</protein>
<reference evidence="2 3" key="1">
    <citation type="submission" date="2018-02" db="EMBL/GenBank/DDBJ databases">
        <title>Genome sequence of the basidiomycete white-rot fungus Phlebia centrifuga.</title>
        <authorList>
            <person name="Granchi Z."/>
            <person name="Peng M."/>
            <person name="de Vries R.P."/>
            <person name="Hilden K."/>
            <person name="Makela M.R."/>
            <person name="Grigoriev I."/>
            <person name="Riley R."/>
        </authorList>
    </citation>
    <scope>NUCLEOTIDE SEQUENCE [LARGE SCALE GENOMIC DNA]</scope>
    <source>
        <strain evidence="2 3">FBCC195</strain>
    </source>
</reference>
<keyword evidence="1" id="KW-0812">Transmembrane</keyword>
<sequence length="181" mass="20200">MQTPRSSAFKVLQLAVLMYLTAALLYTTSYFIVSPVSTAIQALFRVHDVKLGDVFSYAHSVSRVDLVDRAIQAAEEAYQHPADTHSQDISLMSLLSSDDLLYWVQSKNGDNADLALTSSVPLREETFLSKAFSLAMHPTKIIPFYYKASGPISEDDVTITTLVTSNRFKVLKQLVERYQGE</sequence>
<feature type="transmembrane region" description="Helical" evidence="1">
    <location>
        <begin position="12"/>
        <end position="33"/>
    </location>
</feature>
<gene>
    <name evidence="2" type="ORF">PHLCEN_2v8201</name>
</gene>
<comment type="caution">
    <text evidence="2">The sequence shown here is derived from an EMBL/GenBank/DDBJ whole genome shotgun (WGS) entry which is preliminary data.</text>
</comment>
<evidence type="ECO:0000313" key="2">
    <source>
        <dbReference type="EMBL" id="PSR76820.1"/>
    </source>
</evidence>
<keyword evidence="1" id="KW-1133">Transmembrane helix</keyword>
<accession>A0A2R6NUF7</accession>
<keyword evidence="1" id="KW-0472">Membrane</keyword>
<keyword evidence="3" id="KW-1185">Reference proteome</keyword>
<dbReference type="Proteomes" id="UP000186601">
    <property type="component" value="Unassembled WGS sequence"/>
</dbReference>
<dbReference type="OrthoDB" id="411524at2759"/>
<name>A0A2R6NUF7_9APHY</name>
<organism evidence="2 3">
    <name type="scientific">Hermanssonia centrifuga</name>
    <dbReference type="NCBI Taxonomy" id="98765"/>
    <lineage>
        <taxon>Eukaryota</taxon>
        <taxon>Fungi</taxon>
        <taxon>Dikarya</taxon>
        <taxon>Basidiomycota</taxon>
        <taxon>Agaricomycotina</taxon>
        <taxon>Agaricomycetes</taxon>
        <taxon>Polyporales</taxon>
        <taxon>Meruliaceae</taxon>
        <taxon>Hermanssonia</taxon>
    </lineage>
</organism>
<dbReference type="EMBL" id="MLYV02000834">
    <property type="protein sequence ID" value="PSR76820.1"/>
    <property type="molecule type" value="Genomic_DNA"/>
</dbReference>
<dbReference type="STRING" id="98765.A0A2R6NUF7"/>
<evidence type="ECO:0000256" key="1">
    <source>
        <dbReference type="SAM" id="Phobius"/>
    </source>
</evidence>